<accession>A0ACC3DXJ5</accession>
<dbReference type="EMBL" id="JAWDJW010000127">
    <property type="protein sequence ID" value="KAK3081564.1"/>
    <property type="molecule type" value="Genomic_DNA"/>
</dbReference>
<proteinExistence type="predicted"/>
<evidence type="ECO:0000313" key="2">
    <source>
        <dbReference type="Proteomes" id="UP001186974"/>
    </source>
</evidence>
<protein>
    <submittedName>
        <fullName evidence="1">Uncharacterized protein</fullName>
    </submittedName>
</protein>
<sequence>MTYADGFVNLVNSKIPANGSISEQFNRNTSEPLSARDLTWSYASYVTMHEARKAAMTLTAAAREPIQVASWGSRQANTPPSVCVGSSAQGNYSAATGAGAPPGAGGCFSTVTFNVNASTYFGENVYMTGDVTELGNWNVNNALPGNAGGYTSQRPLWTFGVDLPAGEPISYKYVRQESDGSWLYETGNRTYTVPACGNPTATVEDAWVGPTGTPS</sequence>
<gene>
    <name evidence="1" type="ORF">LTS18_005349</name>
</gene>
<reference evidence="1" key="1">
    <citation type="submission" date="2024-09" db="EMBL/GenBank/DDBJ databases">
        <title>Black Yeasts Isolated from many extreme environments.</title>
        <authorList>
            <person name="Coleine C."/>
            <person name="Stajich J.E."/>
            <person name="Selbmann L."/>
        </authorList>
    </citation>
    <scope>NUCLEOTIDE SEQUENCE</scope>
    <source>
        <strain evidence="1">CCFEE 5737</strain>
    </source>
</reference>
<organism evidence="1 2">
    <name type="scientific">Coniosporium uncinatum</name>
    <dbReference type="NCBI Taxonomy" id="93489"/>
    <lineage>
        <taxon>Eukaryota</taxon>
        <taxon>Fungi</taxon>
        <taxon>Dikarya</taxon>
        <taxon>Ascomycota</taxon>
        <taxon>Pezizomycotina</taxon>
        <taxon>Dothideomycetes</taxon>
        <taxon>Dothideomycetes incertae sedis</taxon>
        <taxon>Coniosporium</taxon>
    </lineage>
</organism>
<evidence type="ECO:0000313" key="1">
    <source>
        <dbReference type="EMBL" id="KAK3081564.1"/>
    </source>
</evidence>
<keyword evidence="2" id="KW-1185">Reference proteome</keyword>
<comment type="caution">
    <text evidence="1">The sequence shown here is derived from an EMBL/GenBank/DDBJ whole genome shotgun (WGS) entry which is preliminary data.</text>
</comment>
<name>A0ACC3DXJ5_9PEZI</name>
<dbReference type="Proteomes" id="UP001186974">
    <property type="component" value="Unassembled WGS sequence"/>
</dbReference>